<dbReference type="KEGG" id="bhc:JFL75_02615"/>
<feature type="transmembrane region" description="Helical" evidence="1">
    <location>
        <begin position="316"/>
        <end position="339"/>
    </location>
</feature>
<dbReference type="Proteomes" id="UP000595917">
    <property type="component" value="Chromosome"/>
</dbReference>
<sequence>MYQSESIKKNSLHIYFFCVLILPSPFLNYIGLTGMSESIIILILSSPFFFFLYKGKKWVILSILLMLMICSITAFYYKDIKLIIINFILISYLVLHNILNHETLEDFVDLASNFFLVMLIFCWVGLIYSLKGGLPTGTIINPDTRPNYWYLTTFSNVRFGKLIRPSGIYDEPGALSFFIISIVLLRLYLNKIDKKNILLLILGCVTFSLAHLLFSVLIYFYIHKRISFKSKVLYDIVLIISIIIFFLVMFDAINALVLERLKFNSNTGRFVGDNRSIQLKAVFHFLSENGIFWGAYGYDNVFKEYGTIGENPLTRLALDGLFVSLPYYFGVLIMSIAVFFSSKRMLIFVMILLFLQRPYLSSIGYSAFFILFFRIAINELQNNKNMFFFVK</sequence>
<feature type="transmembrane region" description="Helical" evidence="1">
    <location>
        <begin position="359"/>
        <end position="377"/>
    </location>
</feature>
<evidence type="ECO:0000256" key="1">
    <source>
        <dbReference type="SAM" id="Phobius"/>
    </source>
</evidence>
<dbReference type="RefSeq" id="WP_215627124.1">
    <property type="nucleotide sequence ID" value="NZ_CP067089.2"/>
</dbReference>
<feature type="transmembrane region" description="Helical" evidence="1">
    <location>
        <begin position="36"/>
        <end position="53"/>
    </location>
</feature>
<proteinExistence type="predicted"/>
<dbReference type="AlphaFoldDB" id="A0A7T7XNZ2"/>
<keyword evidence="1" id="KW-0472">Membrane</keyword>
<protein>
    <submittedName>
        <fullName evidence="2">Uncharacterized protein</fullName>
    </submittedName>
</protein>
<feature type="transmembrane region" description="Helical" evidence="1">
    <location>
        <begin position="58"/>
        <end position="77"/>
    </location>
</feature>
<reference evidence="2" key="1">
    <citation type="submission" date="2021-01" db="EMBL/GenBank/DDBJ databases">
        <title>Description of Breznakiella homolactica.</title>
        <authorList>
            <person name="Song Y."/>
            <person name="Brune A."/>
        </authorList>
    </citation>
    <scope>NUCLEOTIDE SEQUENCE</scope>
    <source>
        <strain evidence="2">RmG30</strain>
    </source>
</reference>
<name>A0A7T7XNZ2_9SPIR</name>
<organism evidence="2 3">
    <name type="scientific">Breznakiella homolactica</name>
    <dbReference type="NCBI Taxonomy" id="2798577"/>
    <lineage>
        <taxon>Bacteria</taxon>
        <taxon>Pseudomonadati</taxon>
        <taxon>Spirochaetota</taxon>
        <taxon>Spirochaetia</taxon>
        <taxon>Spirochaetales</taxon>
        <taxon>Breznakiellaceae</taxon>
        <taxon>Breznakiella</taxon>
    </lineage>
</organism>
<keyword evidence="1" id="KW-0812">Transmembrane</keyword>
<dbReference type="EMBL" id="CP067089">
    <property type="protein sequence ID" value="QQO09821.1"/>
    <property type="molecule type" value="Genomic_DNA"/>
</dbReference>
<accession>A0A7T7XNZ2</accession>
<keyword evidence="1" id="KW-1133">Transmembrane helix</keyword>
<feature type="transmembrane region" description="Helical" evidence="1">
    <location>
        <begin position="172"/>
        <end position="189"/>
    </location>
</feature>
<feature type="transmembrane region" description="Helical" evidence="1">
    <location>
        <begin position="12"/>
        <end position="30"/>
    </location>
</feature>
<feature type="transmembrane region" description="Helical" evidence="1">
    <location>
        <begin position="83"/>
        <end position="99"/>
    </location>
</feature>
<gene>
    <name evidence="2" type="ORF">JFL75_02615</name>
</gene>
<feature type="transmembrane region" description="Helical" evidence="1">
    <location>
        <begin position="196"/>
        <end position="222"/>
    </location>
</feature>
<evidence type="ECO:0000313" key="2">
    <source>
        <dbReference type="EMBL" id="QQO09821.1"/>
    </source>
</evidence>
<feature type="transmembrane region" description="Helical" evidence="1">
    <location>
        <begin position="111"/>
        <end position="130"/>
    </location>
</feature>
<feature type="transmembrane region" description="Helical" evidence="1">
    <location>
        <begin position="234"/>
        <end position="258"/>
    </location>
</feature>
<keyword evidence="3" id="KW-1185">Reference proteome</keyword>
<evidence type="ECO:0000313" key="3">
    <source>
        <dbReference type="Proteomes" id="UP000595917"/>
    </source>
</evidence>